<organism evidence="2">
    <name type="scientific">Chaetoceros debilis</name>
    <dbReference type="NCBI Taxonomy" id="122233"/>
    <lineage>
        <taxon>Eukaryota</taxon>
        <taxon>Sar</taxon>
        <taxon>Stramenopiles</taxon>
        <taxon>Ochrophyta</taxon>
        <taxon>Bacillariophyta</taxon>
        <taxon>Coscinodiscophyceae</taxon>
        <taxon>Chaetocerotophycidae</taxon>
        <taxon>Chaetocerotales</taxon>
        <taxon>Chaetocerotaceae</taxon>
        <taxon>Chaetoceros</taxon>
    </lineage>
</organism>
<proteinExistence type="predicted"/>
<dbReference type="AlphaFoldDB" id="A0A7S3QDJ5"/>
<reference evidence="2" key="1">
    <citation type="submission" date="2021-01" db="EMBL/GenBank/DDBJ databases">
        <authorList>
            <person name="Corre E."/>
            <person name="Pelletier E."/>
            <person name="Niang G."/>
            <person name="Scheremetjew M."/>
            <person name="Finn R."/>
            <person name="Kale V."/>
            <person name="Holt S."/>
            <person name="Cochrane G."/>
            <person name="Meng A."/>
            <person name="Brown T."/>
            <person name="Cohen L."/>
        </authorList>
    </citation>
    <scope>NUCLEOTIDE SEQUENCE</scope>
    <source>
        <strain evidence="2">MM31A-1</strain>
    </source>
</reference>
<sequence>MNTYARIIVLCAIVPMVMLITTGALTAEAFSVNTSIISVSESGNKMMVIQSSRQPNHKKNQTAISMKRNHPLSIAVEENEQGPGVSNNRRDFLTNAIVATAVGIASSSTFGPTPANAAASSITPKEAREQFEAVIATTDKLLAEWDTVIQGGGDAIRTQLGTNGPGTPFYKIDKAIKVLQNNCEDPITFGEASEEFEVRRASADAMAYSAIFTGGSGKPTPPEVYYKKSRVEVDALKRVEAEMLSAL</sequence>
<dbReference type="EMBL" id="HBIO01023597">
    <property type="protein sequence ID" value="CAE0473275.1"/>
    <property type="molecule type" value="Transcribed_RNA"/>
</dbReference>
<evidence type="ECO:0000313" key="2">
    <source>
        <dbReference type="EMBL" id="CAE0473275.1"/>
    </source>
</evidence>
<name>A0A7S3QDJ5_9STRA</name>
<evidence type="ECO:0000256" key="1">
    <source>
        <dbReference type="SAM" id="SignalP"/>
    </source>
</evidence>
<accession>A0A7S3QDJ5</accession>
<gene>
    <name evidence="2" type="ORF">CDEB00056_LOCUS18128</name>
</gene>
<protein>
    <submittedName>
        <fullName evidence="2">Uncharacterized protein</fullName>
    </submittedName>
</protein>
<feature type="chain" id="PRO_5031208951" evidence="1">
    <location>
        <begin position="20"/>
        <end position="247"/>
    </location>
</feature>
<feature type="signal peptide" evidence="1">
    <location>
        <begin position="1"/>
        <end position="19"/>
    </location>
</feature>
<keyword evidence="1" id="KW-0732">Signal</keyword>